<sequence length="113" mass="13067">MTAYCYTLLSVRDEVIDLEVVPDSYVPPKKEAVEQEIKRRKKEVSQATSPLGNGLYDSSFWRQRFAWILTCVCLRRIQAFLKLKGSLKVVTRAKRWLTRAIKENYVEVGAILS</sequence>
<keyword evidence="2" id="KW-1185">Reference proteome</keyword>
<proteinExistence type="predicted"/>
<reference evidence="1 2" key="1">
    <citation type="submission" date="2020-09" db="EMBL/GenBank/DDBJ databases">
        <title>De no assembly of potato wild relative species, Solanum commersonii.</title>
        <authorList>
            <person name="Cho K."/>
        </authorList>
    </citation>
    <scope>NUCLEOTIDE SEQUENCE [LARGE SCALE GENOMIC DNA]</scope>
    <source>
        <strain evidence="1">LZ3.2</strain>
        <tissue evidence="1">Leaf</tissue>
    </source>
</reference>
<dbReference type="EMBL" id="JACXVP010000004">
    <property type="protein sequence ID" value="KAG5612249.1"/>
    <property type="molecule type" value="Genomic_DNA"/>
</dbReference>
<gene>
    <name evidence="1" type="ORF">H5410_023530</name>
</gene>
<evidence type="ECO:0000313" key="2">
    <source>
        <dbReference type="Proteomes" id="UP000824120"/>
    </source>
</evidence>
<dbReference type="Proteomes" id="UP000824120">
    <property type="component" value="Chromosome 4"/>
</dbReference>
<comment type="caution">
    <text evidence="1">The sequence shown here is derived from an EMBL/GenBank/DDBJ whole genome shotgun (WGS) entry which is preliminary data.</text>
</comment>
<accession>A0A9J5ZH44</accession>
<protein>
    <submittedName>
        <fullName evidence="1">Uncharacterized protein</fullName>
    </submittedName>
</protein>
<dbReference type="OrthoDB" id="1305119at2759"/>
<name>A0A9J5ZH44_SOLCO</name>
<evidence type="ECO:0000313" key="1">
    <source>
        <dbReference type="EMBL" id="KAG5612249.1"/>
    </source>
</evidence>
<dbReference type="AlphaFoldDB" id="A0A9J5ZH44"/>
<organism evidence="1 2">
    <name type="scientific">Solanum commersonii</name>
    <name type="common">Commerson's wild potato</name>
    <name type="synonym">Commerson's nightshade</name>
    <dbReference type="NCBI Taxonomy" id="4109"/>
    <lineage>
        <taxon>Eukaryota</taxon>
        <taxon>Viridiplantae</taxon>
        <taxon>Streptophyta</taxon>
        <taxon>Embryophyta</taxon>
        <taxon>Tracheophyta</taxon>
        <taxon>Spermatophyta</taxon>
        <taxon>Magnoliopsida</taxon>
        <taxon>eudicotyledons</taxon>
        <taxon>Gunneridae</taxon>
        <taxon>Pentapetalae</taxon>
        <taxon>asterids</taxon>
        <taxon>lamiids</taxon>
        <taxon>Solanales</taxon>
        <taxon>Solanaceae</taxon>
        <taxon>Solanoideae</taxon>
        <taxon>Solaneae</taxon>
        <taxon>Solanum</taxon>
    </lineage>
</organism>